<dbReference type="Proteomes" id="UP000738126">
    <property type="component" value="Unassembled WGS sequence"/>
</dbReference>
<dbReference type="CDD" id="cd00130">
    <property type="entry name" value="PAS"/>
    <property type="match status" value="1"/>
</dbReference>
<comment type="catalytic activity">
    <reaction evidence="13">
        <text>2 GTP = 3',3'-c-di-GMP + 2 diphosphate</text>
        <dbReference type="Rhea" id="RHEA:24898"/>
        <dbReference type="ChEBI" id="CHEBI:33019"/>
        <dbReference type="ChEBI" id="CHEBI:37565"/>
        <dbReference type="ChEBI" id="CHEBI:58805"/>
        <dbReference type="EC" id="2.7.7.65"/>
    </reaction>
</comment>
<dbReference type="SMART" id="SM00267">
    <property type="entry name" value="GGDEF"/>
    <property type="match status" value="1"/>
</dbReference>
<evidence type="ECO:0000256" key="13">
    <source>
        <dbReference type="ARBA" id="ARBA00034247"/>
    </source>
</evidence>
<protein>
    <recommendedName>
        <fullName evidence="2">diguanylate cyclase</fullName>
        <ecNumber evidence="2">2.7.7.65</ecNumber>
    </recommendedName>
</protein>
<dbReference type="InterPro" id="IPR043128">
    <property type="entry name" value="Rev_trsase/Diguanyl_cyclase"/>
</dbReference>
<evidence type="ECO:0000256" key="3">
    <source>
        <dbReference type="ARBA" id="ARBA00022475"/>
    </source>
</evidence>
<keyword evidence="18" id="KW-1185">Reference proteome</keyword>
<keyword evidence="4" id="KW-0597">Phosphoprotein</keyword>
<evidence type="ECO:0000313" key="17">
    <source>
        <dbReference type="EMBL" id="MBK1725600.1"/>
    </source>
</evidence>
<evidence type="ECO:0000259" key="15">
    <source>
        <dbReference type="PROSITE" id="PS50112"/>
    </source>
</evidence>
<dbReference type="EMBL" id="NRSH01000004">
    <property type="protein sequence ID" value="MBK1725600.1"/>
    <property type="molecule type" value="Genomic_DNA"/>
</dbReference>
<evidence type="ECO:0000256" key="2">
    <source>
        <dbReference type="ARBA" id="ARBA00012528"/>
    </source>
</evidence>
<dbReference type="SUPFAM" id="SSF103190">
    <property type="entry name" value="Sensory domain-like"/>
    <property type="match status" value="1"/>
</dbReference>
<dbReference type="InterPro" id="IPR035965">
    <property type="entry name" value="PAS-like_dom_sf"/>
</dbReference>
<evidence type="ECO:0000256" key="8">
    <source>
        <dbReference type="ARBA" id="ARBA00022777"/>
    </source>
</evidence>
<evidence type="ECO:0000256" key="6">
    <source>
        <dbReference type="ARBA" id="ARBA00022692"/>
    </source>
</evidence>
<keyword evidence="5" id="KW-0808">Transferase</keyword>
<dbReference type="InterPro" id="IPR029787">
    <property type="entry name" value="Nucleotide_cyclase"/>
</dbReference>
<dbReference type="InterPro" id="IPR033479">
    <property type="entry name" value="dCache_1"/>
</dbReference>
<keyword evidence="8" id="KW-0418">Kinase</keyword>
<keyword evidence="11" id="KW-0902">Two-component regulatory system</keyword>
<name>A0ABS1E2A3_9GAMM</name>
<dbReference type="SMART" id="SM00091">
    <property type="entry name" value="PAS"/>
    <property type="match status" value="1"/>
</dbReference>
<dbReference type="NCBIfam" id="TIGR00229">
    <property type="entry name" value="sensory_box"/>
    <property type="match status" value="1"/>
</dbReference>
<keyword evidence="10 14" id="KW-1133">Transmembrane helix</keyword>
<dbReference type="CDD" id="cd12913">
    <property type="entry name" value="PDC1_MCP_like"/>
    <property type="match status" value="1"/>
</dbReference>
<comment type="caution">
    <text evidence="17">The sequence shown here is derived from an EMBL/GenBank/DDBJ whole genome shotgun (WGS) entry which is preliminary data.</text>
</comment>
<evidence type="ECO:0000256" key="7">
    <source>
        <dbReference type="ARBA" id="ARBA00022741"/>
    </source>
</evidence>
<organism evidence="17 18">
    <name type="scientific">Halorhodospira neutriphila</name>
    <dbReference type="NCBI Taxonomy" id="168379"/>
    <lineage>
        <taxon>Bacteria</taxon>
        <taxon>Pseudomonadati</taxon>
        <taxon>Pseudomonadota</taxon>
        <taxon>Gammaproteobacteria</taxon>
        <taxon>Chromatiales</taxon>
        <taxon>Ectothiorhodospiraceae</taxon>
        <taxon>Halorhodospira</taxon>
    </lineage>
</organism>
<proteinExistence type="predicted"/>
<sequence length="661" mass="73427">MVDYLDRGRSRPRRHATPATLPGRTLMRIPRLSRPLLLTILVPIGGGILMLMLVLIAFESARGVAIEEQERKAEEIVELTASTIEELWIAPRREAIETLADSRTLERRIEGQVPFDALAREWRVAEDLLRGYFFIYYGLRDGTIEYYPDGELPEDFDPRGRPWYEAGMSAEGGPAWTSPYEEAITGETVVSTAAPIDQGGERIGVISTDIQFDGLKAILEHIELPTGGSVFLVDESGRPFIGTDAAYIGRDRLPPSGEELFVASSEPMSNGWRASVTIPRPHLAESFADLLQPIMVASVLILLIGGGITSLLVGRTASRAYRLAGYFQRTLEQDAPLQEVFRTRDEFSLLNERFNEVLDQARRTAEHRLAQERAFRFLVEQAPVGFFKTNRQGELLYINPHCASLLGYTQDEAMREIVSVRELYADGTDRDRFLEELLAHGEVRNRKMQFLKRCGETFWISMTARLREDTTAGGAGDLELEGFLVDVTKEVEERESLVQMAERDPLTGAGNRRAFDTAAEAVAERAHATGQQVALIVFDVDHFKAINDTYGHDAGDALLRQIAELGRYRLREGDLFARLGGDEFAVLLPGTSHEAATRLAERLRADVRGMPLPGPVPEPPTLSLGIAVRAGGEVQIPALFKAADSAMYEAKQAGRDRWSTG</sequence>
<reference evidence="17 18" key="1">
    <citation type="journal article" date="2020" name="Microorganisms">
        <title>Osmotic Adaptation and Compatible Solute Biosynthesis of Phototrophic Bacteria as Revealed from Genome Analyses.</title>
        <authorList>
            <person name="Imhoff J.F."/>
            <person name="Rahn T."/>
            <person name="Kunzel S."/>
            <person name="Keller A."/>
            <person name="Neulinger S.C."/>
        </authorList>
    </citation>
    <scope>NUCLEOTIDE SEQUENCE [LARGE SCALE GENOMIC DNA]</scope>
    <source>
        <strain evidence="17 18">DSM 15116</strain>
    </source>
</reference>
<dbReference type="SUPFAM" id="SSF55785">
    <property type="entry name" value="PYP-like sensor domain (PAS domain)"/>
    <property type="match status" value="1"/>
</dbReference>
<dbReference type="Gene3D" id="3.30.70.270">
    <property type="match status" value="1"/>
</dbReference>
<keyword evidence="12 14" id="KW-0472">Membrane</keyword>
<feature type="domain" description="PAS" evidence="15">
    <location>
        <begin position="371"/>
        <end position="424"/>
    </location>
</feature>
<feature type="transmembrane region" description="Helical" evidence="14">
    <location>
        <begin position="36"/>
        <end position="58"/>
    </location>
</feature>
<keyword evidence="3" id="KW-1003">Cell membrane</keyword>
<dbReference type="Pfam" id="PF02743">
    <property type="entry name" value="dCache_1"/>
    <property type="match status" value="1"/>
</dbReference>
<evidence type="ECO:0000256" key="9">
    <source>
        <dbReference type="ARBA" id="ARBA00022840"/>
    </source>
</evidence>
<gene>
    <name evidence="17" type="ORF">CKO13_00865</name>
</gene>
<evidence type="ECO:0000256" key="5">
    <source>
        <dbReference type="ARBA" id="ARBA00022679"/>
    </source>
</evidence>
<dbReference type="InterPro" id="IPR013767">
    <property type="entry name" value="PAS_fold"/>
</dbReference>
<dbReference type="InterPro" id="IPR000160">
    <property type="entry name" value="GGDEF_dom"/>
</dbReference>
<dbReference type="InterPro" id="IPR050469">
    <property type="entry name" value="Diguanylate_Cyclase"/>
</dbReference>
<dbReference type="Pfam" id="PF00989">
    <property type="entry name" value="PAS"/>
    <property type="match status" value="1"/>
</dbReference>
<evidence type="ECO:0000259" key="16">
    <source>
        <dbReference type="PROSITE" id="PS50887"/>
    </source>
</evidence>
<accession>A0ABS1E2A3</accession>
<dbReference type="NCBIfam" id="TIGR00254">
    <property type="entry name" value="GGDEF"/>
    <property type="match status" value="1"/>
</dbReference>
<dbReference type="PROSITE" id="PS50112">
    <property type="entry name" value="PAS"/>
    <property type="match status" value="1"/>
</dbReference>
<keyword evidence="6 14" id="KW-0812">Transmembrane</keyword>
<feature type="transmembrane region" description="Helical" evidence="14">
    <location>
        <begin position="290"/>
        <end position="313"/>
    </location>
</feature>
<comment type="subcellular location">
    <subcellularLocation>
        <location evidence="1">Cell membrane</location>
        <topology evidence="1">Multi-pass membrane protein</topology>
    </subcellularLocation>
</comment>
<dbReference type="Gene3D" id="3.30.450.20">
    <property type="entry name" value="PAS domain"/>
    <property type="match status" value="3"/>
</dbReference>
<dbReference type="Pfam" id="PF00990">
    <property type="entry name" value="GGDEF"/>
    <property type="match status" value="1"/>
</dbReference>
<keyword evidence="7" id="KW-0547">Nucleotide-binding</keyword>
<feature type="domain" description="GGDEF" evidence="16">
    <location>
        <begin position="531"/>
        <end position="661"/>
    </location>
</feature>
<dbReference type="PROSITE" id="PS50887">
    <property type="entry name" value="GGDEF"/>
    <property type="match status" value="1"/>
</dbReference>
<evidence type="ECO:0000256" key="4">
    <source>
        <dbReference type="ARBA" id="ARBA00022553"/>
    </source>
</evidence>
<dbReference type="InterPro" id="IPR029151">
    <property type="entry name" value="Sensor-like_sf"/>
</dbReference>
<evidence type="ECO:0000313" key="18">
    <source>
        <dbReference type="Proteomes" id="UP000738126"/>
    </source>
</evidence>
<evidence type="ECO:0000256" key="10">
    <source>
        <dbReference type="ARBA" id="ARBA00022989"/>
    </source>
</evidence>
<evidence type="ECO:0000256" key="1">
    <source>
        <dbReference type="ARBA" id="ARBA00004651"/>
    </source>
</evidence>
<dbReference type="InterPro" id="IPR000014">
    <property type="entry name" value="PAS"/>
</dbReference>
<evidence type="ECO:0000256" key="12">
    <source>
        <dbReference type="ARBA" id="ARBA00023136"/>
    </source>
</evidence>
<dbReference type="SUPFAM" id="SSF55073">
    <property type="entry name" value="Nucleotide cyclase"/>
    <property type="match status" value="1"/>
</dbReference>
<dbReference type="CDD" id="cd01949">
    <property type="entry name" value="GGDEF"/>
    <property type="match status" value="1"/>
</dbReference>
<keyword evidence="9" id="KW-0067">ATP-binding</keyword>
<dbReference type="PANTHER" id="PTHR45138">
    <property type="entry name" value="REGULATORY COMPONENTS OF SENSORY TRANSDUCTION SYSTEM"/>
    <property type="match status" value="1"/>
</dbReference>
<dbReference type="EC" id="2.7.7.65" evidence="2"/>
<evidence type="ECO:0000256" key="14">
    <source>
        <dbReference type="SAM" id="Phobius"/>
    </source>
</evidence>
<evidence type="ECO:0000256" key="11">
    <source>
        <dbReference type="ARBA" id="ARBA00023012"/>
    </source>
</evidence>
<dbReference type="PANTHER" id="PTHR45138:SF9">
    <property type="entry name" value="DIGUANYLATE CYCLASE DGCM-RELATED"/>
    <property type="match status" value="1"/>
</dbReference>